<evidence type="ECO:0000256" key="1">
    <source>
        <dbReference type="SAM" id="SignalP"/>
    </source>
</evidence>
<dbReference type="AlphaFoldDB" id="A0A239Z9W1"/>
<name>A0A239Z9W1_9STAP</name>
<gene>
    <name evidence="2" type="ORF">SAMEA4384403_01304</name>
</gene>
<evidence type="ECO:0000313" key="3">
    <source>
        <dbReference type="Proteomes" id="UP000242084"/>
    </source>
</evidence>
<keyword evidence="1" id="KW-0732">Signal</keyword>
<evidence type="ECO:0000313" key="2">
    <source>
        <dbReference type="EMBL" id="SNV67394.1"/>
    </source>
</evidence>
<sequence length="241" mass="27655">MLKHKRLYTLILTCTILLSACAFPDNKKAENQVPANDQLNMVQTAVDEYQKANNGLLPIKERDESYSLYLKHPVDFNKLKPKFLSQLPGNSFENGGIYQYVIMDVDKNPTINLVDLRTSEVLKDIRIRIDASGKPLQLGKKVAPNVYELDYKKYGFKKKPTVPSPYSNERLPVYMNGGNDFVIDYRLDLAKVIKKQKSLPKPGTDIRYLLYKDSPILPAYSPEFTINDKKEPVFKSKVKKY</sequence>
<accession>A0A239Z9W1</accession>
<dbReference type="OrthoDB" id="2449131at2"/>
<organism evidence="2 3">
    <name type="scientific">Mammaliicoccus stepanovicii</name>
    <dbReference type="NCBI Taxonomy" id="643214"/>
    <lineage>
        <taxon>Bacteria</taxon>
        <taxon>Bacillati</taxon>
        <taxon>Bacillota</taxon>
        <taxon>Bacilli</taxon>
        <taxon>Bacillales</taxon>
        <taxon>Staphylococcaceae</taxon>
        <taxon>Mammaliicoccus</taxon>
    </lineage>
</organism>
<dbReference type="RefSeq" id="WP_095087948.1">
    <property type="nucleotide sequence ID" value="NZ_BMDM01000002.1"/>
</dbReference>
<keyword evidence="3" id="KW-1185">Reference proteome</keyword>
<dbReference type="EMBL" id="LT906462">
    <property type="protein sequence ID" value="SNV67394.1"/>
    <property type="molecule type" value="Genomic_DNA"/>
</dbReference>
<protein>
    <recommendedName>
        <fullName evidence="4">Lipoprotein</fullName>
    </recommendedName>
</protein>
<evidence type="ECO:0008006" key="4">
    <source>
        <dbReference type="Google" id="ProtNLM"/>
    </source>
</evidence>
<dbReference type="KEGG" id="sste:SAMEA4384403_1304"/>
<proteinExistence type="predicted"/>
<dbReference type="Proteomes" id="UP000242084">
    <property type="component" value="Chromosome 1"/>
</dbReference>
<feature type="signal peptide" evidence="1">
    <location>
        <begin position="1"/>
        <end position="24"/>
    </location>
</feature>
<reference evidence="2 3" key="1">
    <citation type="submission" date="2017-06" db="EMBL/GenBank/DDBJ databases">
        <authorList>
            <consortium name="Pathogen Informatics"/>
        </authorList>
    </citation>
    <scope>NUCLEOTIDE SEQUENCE [LARGE SCALE GENOMIC DNA]</scope>
    <source>
        <strain evidence="2 3">NCTC13839</strain>
    </source>
</reference>
<feature type="chain" id="PRO_5039060195" description="Lipoprotein" evidence="1">
    <location>
        <begin position="25"/>
        <end position="241"/>
    </location>
</feature>
<dbReference type="PROSITE" id="PS51257">
    <property type="entry name" value="PROKAR_LIPOPROTEIN"/>
    <property type="match status" value="1"/>
</dbReference>